<dbReference type="PANTHER" id="PTHR40078:SF1">
    <property type="entry name" value="INTEGRAL MEMBRANE PROTEIN"/>
    <property type="match status" value="1"/>
</dbReference>
<evidence type="ECO:0000313" key="3">
    <source>
        <dbReference type="Proteomes" id="UP000187074"/>
    </source>
</evidence>
<keyword evidence="1" id="KW-1133">Transmembrane helix</keyword>
<comment type="caution">
    <text evidence="2">The sequence shown here is derived from an EMBL/GenBank/DDBJ whole genome shotgun (WGS) entry which is preliminary data.</text>
</comment>
<keyword evidence="1" id="KW-0472">Membrane</keyword>
<protein>
    <recommendedName>
        <fullName evidence="4">YitT family protein</fullName>
    </recommendedName>
</protein>
<evidence type="ECO:0000313" key="2">
    <source>
        <dbReference type="EMBL" id="OME90705.1"/>
    </source>
</evidence>
<dbReference type="RefSeq" id="WP_076324198.1">
    <property type="nucleotide sequence ID" value="NZ_MRTF01000007.1"/>
</dbReference>
<dbReference type="EMBL" id="MRTF01000007">
    <property type="protein sequence ID" value="OME90705.1"/>
    <property type="molecule type" value="Genomic_DNA"/>
</dbReference>
<organism evidence="2 3">
    <name type="scientific">Paenibacillus lautus</name>
    <name type="common">Bacillus lautus</name>
    <dbReference type="NCBI Taxonomy" id="1401"/>
    <lineage>
        <taxon>Bacteria</taxon>
        <taxon>Bacillati</taxon>
        <taxon>Bacillota</taxon>
        <taxon>Bacilli</taxon>
        <taxon>Bacillales</taxon>
        <taxon>Paenibacillaceae</taxon>
        <taxon>Paenibacillus</taxon>
    </lineage>
</organism>
<dbReference type="Pfam" id="PF19700">
    <property type="entry name" value="DUF6198"/>
    <property type="match status" value="1"/>
</dbReference>
<keyword evidence="1" id="KW-0812">Transmembrane</keyword>
<feature type="transmembrane region" description="Helical" evidence="1">
    <location>
        <begin position="82"/>
        <end position="100"/>
    </location>
</feature>
<dbReference type="PANTHER" id="PTHR40078">
    <property type="entry name" value="INTEGRAL MEMBRANE PROTEIN-RELATED"/>
    <property type="match status" value="1"/>
</dbReference>
<evidence type="ECO:0008006" key="4">
    <source>
        <dbReference type="Google" id="ProtNLM"/>
    </source>
</evidence>
<proteinExistence type="predicted"/>
<feature type="transmembrane region" description="Helical" evidence="1">
    <location>
        <begin position="106"/>
        <end position="127"/>
    </location>
</feature>
<dbReference type="STRING" id="1401.BK123_20280"/>
<feature type="transmembrane region" description="Helical" evidence="1">
    <location>
        <begin position="47"/>
        <end position="70"/>
    </location>
</feature>
<sequence>MTRQLMKRYIILIVGLFLMGLGTALVTKANIGTSPIASVPYVLSLKFPLSMGLMTILLCLLFVVIQVLLLGKQFPKMQYLQVFVGVLFGLFLDMGAYIVSSLNFTVYFMKILALLTGCMILAIGIYLQIIANTILNPGEGIVKVISEKLGAEFGNIKIMFDWTLVSIGIVISLFAFGSIEDVREGTVISAFLVGYFIKALRRIMFRLRSKRAREAVLEQNS</sequence>
<feature type="transmembrane region" description="Helical" evidence="1">
    <location>
        <begin position="9"/>
        <end position="27"/>
    </location>
</feature>
<feature type="transmembrane region" description="Helical" evidence="1">
    <location>
        <begin position="158"/>
        <end position="179"/>
    </location>
</feature>
<dbReference type="InterPro" id="IPR038750">
    <property type="entry name" value="YczE/YyaS-like"/>
</dbReference>
<name>A0A1R1AY64_PAELA</name>
<accession>A0A1R1AY64</accession>
<evidence type="ECO:0000256" key="1">
    <source>
        <dbReference type="SAM" id="Phobius"/>
    </source>
</evidence>
<dbReference type="AlphaFoldDB" id="A0A1R1AY64"/>
<dbReference type="OrthoDB" id="87655at2"/>
<reference evidence="2 3" key="1">
    <citation type="submission" date="2016-11" db="EMBL/GenBank/DDBJ databases">
        <title>Paenibacillus species isolates.</title>
        <authorList>
            <person name="Beno S.M."/>
        </authorList>
    </citation>
    <scope>NUCLEOTIDE SEQUENCE [LARGE SCALE GENOMIC DNA]</scope>
    <source>
        <strain evidence="2 3">FSL F4-0100</strain>
    </source>
</reference>
<feature type="transmembrane region" description="Helical" evidence="1">
    <location>
        <begin position="185"/>
        <end position="204"/>
    </location>
</feature>
<gene>
    <name evidence="2" type="ORF">BK123_20280</name>
</gene>
<dbReference type="Proteomes" id="UP000187074">
    <property type="component" value="Unassembled WGS sequence"/>
</dbReference>